<dbReference type="EMBL" id="SRIO01000012">
    <property type="protein sequence ID" value="TFZ82092.1"/>
    <property type="molecule type" value="Genomic_DNA"/>
</dbReference>
<proteinExistence type="predicted"/>
<dbReference type="OrthoDB" id="9786336at2"/>
<dbReference type="Proteomes" id="UP000297890">
    <property type="component" value="Unassembled WGS sequence"/>
</dbReference>
<dbReference type="RefSeq" id="WP_135282201.1">
    <property type="nucleotide sequence ID" value="NZ_SRIO01000012.1"/>
</dbReference>
<evidence type="ECO:0000313" key="2">
    <source>
        <dbReference type="Proteomes" id="UP000297890"/>
    </source>
</evidence>
<evidence type="ECO:0000313" key="1">
    <source>
        <dbReference type="EMBL" id="TFZ82092.1"/>
    </source>
</evidence>
<dbReference type="InterPro" id="IPR016545">
    <property type="entry name" value="UCP009120_prtse"/>
</dbReference>
<dbReference type="GO" id="GO:0005839">
    <property type="term" value="C:proteasome core complex"/>
    <property type="evidence" value="ECO:0007669"/>
    <property type="project" value="InterPro"/>
</dbReference>
<dbReference type="AlphaFoldDB" id="A0A4Z0F956"/>
<protein>
    <submittedName>
        <fullName evidence="1">Peptidase</fullName>
    </submittedName>
</protein>
<dbReference type="Pfam" id="PF00227">
    <property type="entry name" value="Proteasome"/>
    <property type="match status" value="1"/>
</dbReference>
<comment type="caution">
    <text evidence="1">The sequence shown here is derived from an EMBL/GenBank/DDBJ whole genome shotgun (WGS) entry which is preliminary data.</text>
</comment>
<sequence>MTYCLAIRCDQGLVFASDSRTNAGVDHVGTYSKMFVFEYLDDRVVTLLSAGNLATTQQVVATLKRQAEDPQAVESLRTFKSIDEVAGYVGRVSRHVQSTDGAAAGGLVDTTSTFIVGGQIGLGRADIFLVYPEGNYISCSEQMPFLQIGEIKYGKPILDRNIHRAISLEDAARAALVSIDSTMRSNISVGPPVELLLYRTGDLQVFRHQTFDLDTPFYAAVKEEWQSALRRALDNLPRFDWE</sequence>
<dbReference type="InterPro" id="IPR029055">
    <property type="entry name" value="Ntn_hydrolases_N"/>
</dbReference>
<keyword evidence="2" id="KW-1185">Reference proteome</keyword>
<gene>
    <name evidence="1" type="ORF">E4680_09630</name>
</gene>
<organism evidence="1 2">
    <name type="scientific">Candidatus Macondimonas diazotrophica</name>
    <dbReference type="NCBI Taxonomy" id="2305248"/>
    <lineage>
        <taxon>Bacteria</taxon>
        <taxon>Pseudomonadati</taxon>
        <taxon>Pseudomonadota</taxon>
        <taxon>Gammaproteobacteria</taxon>
        <taxon>Chromatiales</taxon>
        <taxon>Ectothiorhodospiraceae</taxon>
        <taxon>Candidatus Macondimonas</taxon>
    </lineage>
</organism>
<dbReference type="Gene3D" id="3.60.20.10">
    <property type="entry name" value="Glutamine Phosphoribosylpyrophosphate, subunit 1, domain 1"/>
    <property type="match status" value="1"/>
</dbReference>
<name>A0A4Z0F956_9GAMM</name>
<reference evidence="1 2" key="1">
    <citation type="journal article" date="2019" name="ISME J.">
        <title>Candidatus Macondimonas diazotrophica, a novel gammaproteobacterial genus dominating crude-oil-contaminated coastal sediments.</title>
        <authorList>
            <person name="Karthikeyan S."/>
            <person name="Konstantinidis K."/>
        </authorList>
    </citation>
    <scope>NUCLEOTIDE SEQUENCE [LARGE SCALE GENOMIC DNA]</scope>
    <source>
        <strain evidence="1 2">KTK01</strain>
    </source>
</reference>
<dbReference type="PIRSF" id="PIRSF009120">
    <property type="entry name" value="UCP009120_prtse"/>
    <property type="match status" value="1"/>
</dbReference>
<dbReference type="GO" id="GO:0051603">
    <property type="term" value="P:proteolysis involved in protein catabolic process"/>
    <property type="evidence" value="ECO:0007669"/>
    <property type="project" value="InterPro"/>
</dbReference>
<dbReference type="SUPFAM" id="SSF56235">
    <property type="entry name" value="N-terminal nucleophile aminohydrolases (Ntn hydrolases)"/>
    <property type="match status" value="1"/>
</dbReference>
<accession>A0A4Z0F956</accession>
<dbReference type="InterPro" id="IPR001353">
    <property type="entry name" value="Proteasome_sua/b"/>
</dbReference>